<sequence>MEHSVGCAAAAGTEGATRAPSLPGKMAEPGAVRISPPNHRPSAMEGFLKSDERQRLAKERREEREKCLAAREQQILEKQKRAKLQYEKQIEERWKKLEEQRQREEQKRAAVEEKRKQKLREEEERLEAMMRRSLERSQQLELKKKCSSGGASLAAGPGGRDGLAASTLPLDPGTTAAAAESTNVSHTCPRVAPAGSLKSSYKSSPTRNVERKKITSTSGGGDAGKVAPAGVEASPTEKMKRGPRATASVSSVGLMSPLRSISKRSSSPVTSKATSKAYPQSPKNTKPPYPGSPMKYRLPSFSGQETPKKKADKEKSNKEKEGTLTQEAASSPKEEAPEKHVADRQATEKHEKHEAMAGKAKSSRAASGKSTAGTTDAGEATKILSEKRRQARLQKEQEEQERLEKEKQDKLEREELKRKAEEERLRLEEARKQEEEKKQREEEEKRKVAEEAKRKAKEALLLKEEQEKEKQEKEKQEKAMIVKQKEAAEAKAQEAAKQMRLKREQIMLQMEQERLERKKRIDEIMKRTRKSDASLEVKKENPKVELQSALCVENKAEPVVPNKIEISVLNTCQEVNVVEHAAPETFPQDVFTDELKPVEGLVHLDALDGKSNSLDDSTEEVQSMDMSPVSKEELISIPEFSPVSEMIPGVSLDQNGTGNARALQDLLDFTGPPIFPKRSSENLSLDDCNKNLIEGFNSPGQENTLNTFC</sequence>
<proteinExistence type="inferred from homology"/>
<feature type="compositionally biased region" description="Low complexity" evidence="6">
    <location>
        <begin position="8"/>
        <end position="19"/>
    </location>
</feature>
<evidence type="ECO:0000256" key="5">
    <source>
        <dbReference type="ARBA" id="ARBA00023212"/>
    </source>
</evidence>
<comment type="subcellular location">
    <subcellularLocation>
        <location evidence="1">Cytoplasm</location>
        <location evidence="1">Cytoskeleton</location>
    </subcellularLocation>
</comment>
<organism evidence="7 8">
    <name type="scientific">Odocoileus virginianus</name>
    <name type="common">White-tailed deer</name>
    <dbReference type="NCBI Taxonomy" id="9874"/>
    <lineage>
        <taxon>Eukaryota</taxon>
        <taxon>Metazoa</taxon>
        <taxon>Chordata</taxon>
        <taxon>Craniata</taxon>
        <taxon>Vertebrata</taxon>
        <taxon>Euteleostomi</taxon>
        <taxon>Mammalia</taxon>
        <taxon>Eutheria</taxon>
        <taxon>Laurasiatheria</taxon>
        <taxon>Artiodactyla</taxon>
        <taxon>Ruminantia</taxon>
        <taxon>Pecora</taxon>
        <taxon>Cervidae</taxon>
        <taxon>Odocoileinae</taxon>
        <taxon>Odocoileus</taxon>
    </lineage>
</organism>
<dbReference type="InterPro" id="IPR051483">
    <property type="entry name" value="MAP7_domain-containing"/>
</dbReference>
<feature type="compositionally biased region" description="Low complexity" evidence="6">
    <location>
        <begin position="256"/>
        <end position="272"/>
    </location>
</feature>
<name>A0ABM4HSF6_ODOVR</name>
<evidence type="ECO:0000313" key="7">
    <source>
        <dbReference type="Proteomes" id="UP001652640"/>
    </source>
</evidence>
<gene>
    <name evidence="8" type="primary">MAP7D2</name>
</gene>
<evidence type="ECO:0000256" key="6">
    <source>
        <dbReference type="SAM" id="MobiDB-lite"/>
    </source>
</evidence>
<evidence type="ECO:0000256" key="2">
    <source>
        <dbReference type="ARBA" id="ARBA00007525"/>
    </source>
</evidence>
<dbReference type="Pfam" id="PF05672">
    <property type="entry name" value="MAP7"/>
    <property type="match status" value="1"/>
</dbReference>
<feature type="compositionally biased region" description="Basic and acidic residues" evidence="6">
    <location>
        <begin position="332"/>
        <end position="356"/>
    </location>
</feature>
<feature type="region of interest" description="Disordered" evidence="6">
    <location>
        <begin position="1"/>
        <end position="63"/>
    </location>
</feature>
<dbReference type="RefSeq" id="XP_070318501.1">
    <property type="nucleotide sequence ID" value="XM_070462400.1"/>
</dbReference>
<dbReference type="PANTHER" id="PTHR15073">
    <property type="entry name" value="MICROTUBULE-ASSOCIATED PROTEIN"/>
    <property type="match status" value="1"/>
</dbReference>
<feature type="compositionally biased region" description="Low complexity" evidence="6">
    <location>
        <begin position="357"/>
        <end position="378"/>
    </location>
</feature>
<feature type="compositionally biased region" description="Polar residues" evidence="6">
    <location>
        <begin position="273"/>
        <end position="284"/>
    </location>
</feature>
<feature type="compositionally biased region" description="Basic and acidic residues" evidence="6">
    <location>
        <begin position="48"/>
        <end position="63"/>
    </location>
</feature>
<keyword evidence="3" id="KW-0963">Cytoplasm</keyword>
<feature type="compositionally biased region" description="Polar residues" evidence="6">
    <location>
        <begin position="197"/>
        <end position="207"/>
    </location>
</feature>
<reference evidence="8" key="1">
    <citation type="submission" date="2025-08" db="UniProtKB">
        <authorList>
            <consortium name="RefSeq"/>
        </authorList>
    </citation>
    <scope>IDENTIFICATION</scope>
    <source>
        <tissue evidence="8">Tongue muscle</tissue>
    </source>
</reference>
<protein>
    <submittedName>
        <fullName evidence="8">MAP7 domain-containing protein 2 isoform X13</fullName>
    </submittedName>
</protein>
<feature type="compositionally biased region" description="Basic and acidic residues" evidence="6">
    <location>
        <begin position="97"/>
        <end position="135"/>
    </location>
</feature>
<keyword evidence="5" id="KW-0206">Cytoskeleton</keyword>
<dbReference type="Proteomes" id="UP001652640">
    <property type="component" value="Unplaced"/>
</dbReference>
<dbReference type="GeneID" id="110151131"/>
<accession>A0ABM4HSF6</accession>
<evidence type="ECO:0000256" key="3">
    <source>
        <dbReference type="ARBA" id="ARBA00022490"/>
    </source>
</evidence>
<feature type="compositionally biased region" description="Basic and acidic residues" evidence="6">
    <location>
        <begin position="306"/>
        <end position="322"/>
    </location>
</feature>
<keyword evidence="7" id="KW-1185">Reference proteome</keyword>
<feature type="region of interest" description="Disordered" evidence="6">
    <location>
        <begin position="97"/>
        <end position="480"/>
    </location>
</feature>
<dbReference type="InterPro" id="IPR008604">
    <property type="entry name" value="MAP7_fam"/>
</dbReference>
<feature type="compositionally biased region" description="Basic and acidic residues" evidence="6">
    <location>
        <begin position="384"/>
        <end position="480"/>
    </location>
</feature>
<keyword evidence="4" id="KW-0175">Coiled coil</keyword>
<evidence type="ECO:0000256" key="1">
    <source>
        <dbReference type="ARBA" id="ARBA00004245"/>
    </source>
</evidence>
<evidence type="ECO:0000313" key="8">
    <source>
        <dbReference type="RefSeq" id="XP_070318501.1"/>
    </source>
</evidence>
<comment type="similarity">
    <text evidence="2">Belongs to the MAP7 family.</text>
</comment>
<dbReference type="PANTHER" id="PTHR15073:SF3">
    <property type="entry name" value="MAP7 DOMAIN-CONTAINING PROTEIN 2"/>
    <property type="match status" value="1"/>
</dbReference>
<evidence type="ECO:0000256" key="4">
    <source>
        <dbReference type="ARBA" id="ARBA00023054"/>
    </source>
</evidence>